<evidence type="ECO:0000313" key="3">
    <source>
        <dbReference type="Proteomes" id="UP000019335"/>
    </source>
</evidence>
<evidence type="ECO:0000259" key="1">
    <source>
        <dbReference type="Pfam" id="PF08530"/>
    </source>
</evidence>
<reference evidence="2 3" key="1">
    <citation type="journal article" date="2014" name="Mol. Plant">
        <title>Chromosome Scale Genome Assembly and Transcriptome Profiling of Nannochloropsis gaditana in Nitrogen Depletion.</title>
        <authorList>
            <person name="Corteggiani Carpinelli E."/>
            <person name="Telatin A."/>
            <person name="Vitulo N."/>
            <person name="Forcato C."/>
            <person name="D'Angelo M."/>
            <person name="Schiavon R."/>
            <person name="Vezzi A."/>
            <person name="Giacometti G.M."/>
            <person name="Morosinotto T."/>
            <person name="Valle G."/>
        </authorList>
    </citation>
    <scope>NUCLEOTIDE SEQUENCE [LARGE SCALE GENOMIC DNA]</scope>
    <source>
        <strain evidence="2 3">B-31</strain>
    </source>
</reference>
<dbReference type="InterPro" id="IPR008979">
    <property type="entry name" value="Galactose-bd-like_sf"/>
</dbReference>
<keyword evidence="3" id="KW-1185">Reference proteome</keyword>
<dbReference type="Gene3D" id="2.60.120.260">
    <property type="entry name" value="Galactose-binding domain-like"/>
    <property type="match status" value="1"/>
</dbReference>
<gene>
    <name evidence="2" type="ORF">Naga_100822g2</name>
</gene>
<dbReference type="EMBL" id="AZIL01000256">
    <property type="protein sequence ID" value="EWM28898.1"/>
    <property type="molecule type" value="Genomic_DNA"/>
</dbReference>
<name>W7TZG2_9STRA</name>
<dbReference type="SUPFAM" id="SSF49785">
    <property type="entry name" value="Galactose-binding domain-like"/>
    <property type="match status" value="1"/>
</dbReference>
<dbReference type="AlphaFoldDB" id="W7TZG2"/>
<dbReference type="InterPro" id="IPR013736">
    <property type="entry name" value="Xaa-Pro_dipept_C"/>
</dbReference>
<accession>W7TZG2</accession>
<sequence length="204" mass="22174">MTHIFLPMDYDFTDSHCLRQQLLFTSSPLSADLEVTGFPLATLLVSSSQPDAALFLFLLCVDTQGKAHYITEACLRVSSRATLPPSTPPSPSSSLGTSVLCYPGLPRHSFRRADVKFLTPGVPVRVEIVFQPSSYRILRGQSIRLAVAGSNPRDFLPIPLGEGVDFYDLTLHVDAGKDERAGIERRMEGSNAGLGGCRLVLPVV</sequence>
<dbReference type="Proteomes" id="UP000019335">
    <property type="component" value="Chromosome 4"/>
</dbReference>
<evidence type="ECO:0000313" key="2">
    <source>
        <dbReference type="EMBL" id="EWM28898.1"/>
    </source>
</evidence>
<dbReference type="GO" id="GO:0008239">
    <property type="term" value="F:dipeptidyl-peptidase activity"/>
    <property type="evidence" value="ECO:0007669"/>
    <property type="project" value="InterPro"/>
</dbReference>
<organism evidence="2 3">
    <name type="scientific">Nannochloropsis gaditana</name>
    <dbReference type="NCBI Taxonomy" id="72520"/>
    <lineage>
        <taxon>Eukaryota</taxon>
        <taxon>Sar</taxon>
        <taxon>Stramenopiles</taxon>
        <taxon>Ochrophyta</taxon>
        <taxon>Eustigmatophyceae</taxon>
        <taxon>Eustigmatales</taxon>
        <taxon>Monodopsidaceae</taxon>
        <taxon>Nannochloropsis</taxon>
    </lineage>
</organism>
<proteinExistence type="predicted"/>
<comment type="caution">
    <text evidence="2">The sequence shown here is derived from an EMBL/GenBank/DDBJ whole genome shotgun (WGS) entry which is preliminary data.</text>
</comment>
<feature type="domain" description="Xaa-Pro dipeptidyl-peptidase C-terminal" evidence="1">
    <location>
        <begin position="19"/>
        <end position="159"/>
    </location>
</feature>
<dbReference type="Pfam" id="PF08530">
    <property type="entry name" value="PepX_C"/>
    <property type="match status" value="1"/>
</dbReference>
<protein>
    <submittedName>
        <fullName evidence="2">Peptidase s15</fullName>
    </submittedName>
</protein>
<dbReference type="OrthoDB" id="416441at2759"/>